<reference evidence="4" key="1">
    <citation type="journal article" date="2014" name="Genome Announc.">
        <title>Draft genome sequence of Colletotrichum sublineola, a destructive pathogen of cultivated sorghum.</title>
        <authorList>
            <person name="Baroncelli R."/>
            <person name="Sanz-Martin J.M."/>
            <person name="Rech G.E."/>
            <person name="Sukno S.A."/>
            <person name="Thon M.R."/>
        </authorList>
    </citation>
    <scope>NUCLEOTIDE SEQUENCE [LARGE SCALE GENOMIC DNA]</scope>
    <source>
        <strain evidence="4">TX430BB</strain>
    </source>
</reference>
<feature type="domain" description="PD-(D/E)XK nuclease-like" evidence="2">
    <location>
        <begin position="186"/>
        <end position="378"/>
    </location>
</feature>
<evidence type="ECO:0000259" key="2">
    <source>
        <dbReference type="Pfam" id="PF20516"/>
    </source>
</evidence>
<dbReference type="InterPro" id="IPR046797">
    <property type="entry name" value="PDDEXK_12"/>
</dbReference>
<dbReference type="Pfam" id="PF20516">
    <property type="entry name" value="PDDEXK_12"/>
    <property type="match status" value="1"/>
</dbReference>
<name>A0A066XPB6_COLSU</name>
<dbReference type="eggNOG" id="ENOG502SSXD">
    <property type="taxonomic scope" value="Eukaryota"/>
</dbReference>
<evidence type="ECO:0000313" key="3">
    <source>
        <dbReference type="EMBL" id="KDN70707.1"/>
    </source>
</evidence>
<dbReference type="EMBL" id="JMSE01000308">
    <property type="protein sequence ID" value="KDN70707.1"/>
    <property type="molecule type" value="Genomic_DNA"/>
</dbReference>
<dbReference type="Proteomes" id="UP000027238">
    <property type="component" value="Unassembled WGS sequence"/>
</dbReference>
<evidence type="ECO:0000313" key="4">
    <source>
        <dbReference type="Proteomes" id="UP000027238"/>
    </source>
</evidence>
<dbReference type="HOGENOM" id="CLU_027219_0_2_1"/>
<feature type="compositionally biased region" description="Low complexity" evidence="1">
    <location>
        <begin position="72"/>
        <end position="84"/>
    </location>
</feature>
<protein>
    <recommendedName>
        <fullName evidence="2">PD-(D/E)XK nuclease-like domain-containing protein</fullName>
    </recommendedName>
</protein>
<organism evidence="3 4">
    <name type="scientific">Colletotrichum sublineola</name>
    <name type="common">Sorghum anthracnose fungus</name>
    <dbReference type="NCBI Taxonomy" id="1173701"/>
    <lineage>
        <taxon>Eukaryota</taxon>
        <taxon>Fungi</taxon>
        <taxon>Dikarya</taxon>
        <taxon>Ascomycota</taxon>
        <taxon>Pezizomycotina</taxon>
        <taxon>Sordariomycetes</taxon>
        <taxon>Hypocreomycetidae</taxon>
        <taxon>Glomerellales</taxon>
        <taxon>Glomerellaceae</taxon>
        <taxon>Colletotrichum</taxon>
        <taxon>Colletotrichum graminicola species complex</taxon>
    </lineage>
</organism>
<proteinExistence type="predicted"/>
<feature type="region of interest" description="Disordered" evidence="1">
    <location>
        <begin position="25"/>
        <end position="130"/>
    </location>
</feature>
<dbReference type="STRING" id="1173701.A0A066XPB6"/>
<gene>
    <name evidence="3" type="ORF">CSUB01_12488</name>
</gene>
<dbReference type="OrthoDB" id="4161186at2759"/>
<dbReference type="AlphaFoldDB" id="A0A066XPB6"/>
<evidence type="ECO:0000256" key="1">
    <source>
        <dbReference type="SAM" id="MobiDB-lite"/>
    </source>
</evidence>
<sequence>MSALLCSHDGLNSAVNAWLESLPDVHTSSLNPRPRTRKRRRLLTPPESVDMPPSPLKRSYHDNASDAATTPSSSESHVSENSLEATPRAALPQRIPALSDAGTQASGSSTGSRSPTKRRRKTDGTPHRTRHFDMAANVPSSLRDMWKRIREYSKGGNIDEAKTIYPDMEEIKHSLYFDDTPVVSSDSLSRRALGPTPTTQQVVEMVARSKMCRDYEFDEGAWNTSLHHRVINLAAPEFYQVPGQLVYMVPCTSASILPDLAQTSSSRKVDFCLCIEPSGPAAKAIAMLVPAETPSINHTEYGALRTHPIGLSIETKLQGEGLSIAEAQLLAWHANQWRMLDRLTAGTVPRMPPIDFLPGIIVQGNDWLFVASTRDRDCVVSLPSALPLLFYPVASLLARTNVWNGRRCGPAR</sequence>
<comment type="caution">
    <text evidence="3">The sequence shown here is derived from an EMBL/GenBank/DDBJ whole genome shotgun (WGS) entry which is preliminary data.</text>
</comment>
<keyword evidence="4" id="KW-1185">Reference proteome</keyword>
<accession>A0A066XPB6</accession>